<keyword evidence="6 8" id="KW-0408">Iron</keyword>
<keyword evidence="3 8" id="KW-0349">Heme</keyword>
<evidence type="ECO:0000256" key="8">
    <source>
        <dbReference type="PIRSR" id="PIRSR602403-1"/>
    </source>
</evidence>
<dbReference type="InterPro" id="IPR036396">
    <property type="entry name" value="Cyt_P450_sf"/>
</dbReference>
<evidence type="ECO:0000256" key="3">
    <source>
        <dbReference type="ARBA" id="ARBA00022617"/>
    </source>
</evidence>
<evidence type="ECO:0000256" key="7">
    <source>
        <dbReference type="ARBA" id="ARBA00023033"/>
    </source>
</evidence>
<dbReference type="Pfam" id="PF00067">
    <property type="entry name" value="p450"/>
    <property type="match status" value="1"/>
</dbReference>
<dbReference type="GO" id="GO:0020037">
    <property type="term" value="F:heme binding"/>
    <property type="evidence" value="ECO:0007669"/>
    <property type="project" value="InterPro"/>
</dbReference>
<dbReference type="GO" id="GO:0005506">
    <property type="term" value="F:iron ion binding"/>
    <property type="evidence" value="ECO:0007669"/>
    <property type="project" value="InterPro"/>
</dbReference>
<dbReference type="PROSITE" id="PS00086">
    <property type="entry name" value="CYTOCHROME_P450"/>
    <property type="match status" value="1"/>
</dbReference>
<dbReference type="InterPro" id="IPR001128">
    <property type="entry name" value="Cyt_P450"/>
</dbReference>
<evidence type="ECO:0000256" key="2">
    <source>
        <dbReference type="ARBA" id="ARBA00010617"/>
    </source>
</evidence>
<dbReference type="GO" id="GO:0016125">
    <property type="term" value="P:sterol metabolic process"/>
    <property type="evidence" value="ECO:0007669"/>
    <property type="project" value="TreeGrafter"/>
</dbReference>
<dbReference type="EMBL" id="CP002198">
    <property type="protein sequence ID" value="ADN13000.1"/>
    <property type="molecule type" value="Genomic_DNA"/>
</dbReference>
<dbReference type="OrthoDB" id="446280at2"/>
<keyword evidence="11" id="KW-1185">Reference proteome</keyword>
<evidence type="ECO:0000256" key="6">
    <source>
        <dbReference type="ARBA" id="ARBA00023004"/>
    </source>
</evidence>
<keyword evidence="4 8" id="KW-0479">Metal-binding</keyword>
<gene>
    <name evidence="10" type="ordered locus">Cyan7822_0990</name>
</gene>
<reference evidence="11" key="1">
    <citation type="journal article" date="2011" name="MBio">
        <title>Novel metabolic attributes of the genus Cyanothece, comprising a group of unicellular nitrogen-fixing Cyanobacteria.</title>
        <authorList>
            <person name="Bandyopadhyay A."/>
            <person name="Elvitigala T."/>
            <person name="Welsh E."/>
            <person name="Stockel J."/>
            <person name="Liberton M."/>
            <person name="Min H."/>
            <person name="Sherman L.A."/>
            <person name="Pakrasi H.B."/>
        </authorList>
    </citation>
    <scope>NUCLEOTIDE SEQUENCE [LARGE SCALE GENOMIC DNA]</scope>
    <source>
        <strain evidence="11">PCC 7822</strain>
    </source>
</reference>
<proteinExistence type="inferred from homology"/>
<evidence type="ECO:0000256" key="9">
    <source>
        <dbReference type="RuleBase" id="RU000461"/>
    </source>
</evidence>
<dbReference type="PANTHER" id="PTHR24286:SF24">
    <property type="entry name" value="LANOSTEROL 14-ALPHA DEMETHYLASE"/>
    <property type="match status" value="1"/>
</dbReference>
<dbReference type="Proteomes" id="UP000008206">
    <property type="component" value="Chromosome"/>
</dbReference>
<feature type="binding site" description="axial binding residue" evidence="8">
    <location>
        <position position="417"/>
    </location>
    <ligand>
        <name>heme</name>
        <dbReference type="ChEBI" id="CHEBI:30413"/>
    </ligand>
    <ligandPart>
        <name>Fe</name>
        <dbReference type="ChEBI" id="CHEBI:18248"/>
    </ligandPart>
</feature>
<organism evidence="10 11">
    <name type="scientific">Gloeothece verrucosa (strain PCC 7822)</name>
    <name type="common">Cyanothece sp. (strain PCC 7822)</name>
    <dbReference type="NCBI Taxonomy" id="497965"/>
    <lineage>
        <taxon>Bacteria</taxon>
        <taxon>Bacillati</taxon>
        <taxon>Cyanobacteriota</taxon>
        <taxon>Cyanophyceae</taxon>
        <taxon>Oscillatoriophycideae</taxon>
        <taxon>Chroococcales</taxon>
        <taxon>Aphanothecaceae</taxon>
        <taxon>Gloeothece</taxon>
        <taxon>Gloeothece verrucosa</taxon>
    </lineage>
</organism>
<dbReference type="HOGENOM" id="CLU_001570_15_5_3"/>
<dbReference type="GO" id="GO:0004497">
    <property type="term" value="F:monooxygenase activity"/>
    <property type="evidence" value="ECO:0007669"/>
    <property type="project" value="UniProtKB-KW"/>
</dbReference>
<evidence type="ECO:0000256" key="4">
    <source>
        <dbReference type="ARBA" id="ARBA00022723"/>
    </source>
</evidence>
<keyword evidence="7 9" id="KW-0503">Monooxygenase</keyword>
<dbReference type="AlphaFoldDB" id="E0UDZ6"/>
<comment type="similarity">
    <text evidence="2 9">Belongs to the cytochrome P450 family.</text>
</comment>
<sequence>MTNQLLNNFLLLEEGQTPPSETTLPPRQPQWFDTFSYIADPDQFCRQNLAKYGPIFKTGVFGETTVFVGSAKVNQMAFNGDQHYTEIALPPTTMDMFGQYSLFQRTDLHRSRKSALSPAFTGKMLEGYLPLINQVVLEGIQSWKTTDLLSVFPAVEKICFDVLVPLLLGVDLNQKDSLKGLPISSKTELKALYKTFFDGFYGLVKWKSPLTVYGRGYQAREKLLDFMGSVIQQRRAQGEVINSQADFLSMMLAGQEENPTGVFQDIFIKNQCLLQLWASHYEICGLVSSLIYQIGRHPEVKKRLVQEQIEVMGEQTSDKMITSQQLKAMVFLEATIKETLRTLSPSSTVNRRLTKSVVLDGVLYQKGWVLIAEQRIAHILPEHFKQPDVFDPERFLSPRNEGKMYEFIAFGGGVHACLGAQLAMLITKVFACYLLQLLNWEVTQAASFVQFPLKRLKSNYQIPIHSRATA</sequence>
<dbReference type="GO" id="GO:0016705">
    <property type="term" value="F:oxidoreductase activity, acting on paired donors, with incorporation or reduction of molecular oxygen"/>
    <property type="evidence" value="ECO:0007669"/>
    <property type="project" value="InterPro"/>
</dbReference>
<dbReference type="PRINTS" id="PR00385">
    <property type="entry name" value="P450"/>
</dbReference>
<keyword evidence="5 9" id="KW-0560">Oxidoreductase</keyword>
<dbReference type="InterPro" id="IPR017972">
    <property type="entry name" value="Cyt_P450_CS"/>
</dbReference>
<evidence type="ECO:0000256" key="5">
    <source>
        <dbReference type="ARBA" id="ARBA00023002"/>
    </source>
</evidence>
<evidence type="ECO:0000313" key="10">
    <source>
        <dbReference type="EMBL" id="ADN13000.1"/>
    </source>
</evidence>
<evidence type="ECO:0000313" key="11">
    <source>
        <dbReference type="Proteomes" id="UP000008206"/>
    </source>
</evidence>
<dbReference type="PRINTS" id="PR00465">
    <property type="entry name" value="EP450IV"/>
</dbReference>
<accession>E0UDZ6</accession>
<comment type="cofactor">
    <cofactor evidence="1 8">
        <name>heme</name>
        <dbReference type="ChEBI" id="CHEBI:30413"/>
    </cofactor>
</comment>
<dbReference type="Gene3D" id="1.10.630.10">
    <property type="entry name" value="Cytochrome P450"/>
    <property type="match status" value="1"/>
</dbReference>
<dbReference type="RefSeq" id="WP_013321108.1">
    <property type="nucleotide sequence ID" value="NC_014501.1"/>
</dbReference>
<dbReference type="eggNOG" id="COG2124">
    <property type="taxonomic scope" value="Bacteria"/>
</dbReference>
<dbReference type="STRING" id="497965.Cyan7822_0990"/>
<dbReference type="SUPFAM" id="SSF48264">
    <property type="entry name" value="Cytochrome P450"/>
    <property type="match status" value="1"/>
</dbReference>
<dbReference type="InterPro" id="IPR002403">
    <property type="entry name" value="Cyt_P450_E_grp-IV"/>
</dbReference>
<dbReference type="PANTHER" id="PTHR24286">
    <property type="entry name" value="CYTOCHROME P450 26"/>
    <property type="match status" value="1"/>
</dbReference>
<protein>
    <submittedName>
        <fullName evidence="10">Cytochrome P450</fullName>
    </submittedName>
</protein>
<name>E0UDZ6_GLOV7</name>
<dbReference type="KEGG" id="cyj:Cyan7822_0990"/>
<evidence type="ECO:0000256" key="1">
    <source>
        <dbReference type="ARBA" id="ARBA00001971"/>
    </source>
</evidence>